<reference evidence="1 2" key="1">
    <citation type="journal article" date="2025" name="Microbiol. Resour. Announc.">
        <title>Draft genome sequences for Neonectria magnoliae and Neonectria punicea, canker pathogens of Liriodendron tulipifera and Acer saccharum in West Virginia.</title>
        <authorList>
            <person name="Petronek H.M."/>
            <person name="Kasson M.T."/>
            <person name="Metheny A.M."/>
            <person name="Stauder C.M."/>
            <person name="Lovett B."/>
            <person name="Lynch S.C."/>
            <person name="Garnas J.R."/>
            <person name="Kasson L.R."/>
            <person name="Stajich J.E."/>
        </authorList>
    </citation>
    <scope>NUCLEOTIDE SEQUENCE [LARGE SCALE GENOMIC DNA]</scope>
    <source>
        <strain evidence="1 2">NRRL 64653</strain>
    </source>
</reference>
<accession>A0ABR1HGZ7</accession>
<proteinExistence type="predicted"/>
<evidence type="ECO:0000313" key="2">
    <source>
        <dbReference type="Proteomes" id="UP001498476"/>
    </source>
</evidence>
<dbReference type="EMBL" id="JAZAVJ010000030">
    <property type="protein sequence ID" value="KAK7420414.1"/>
    <property type="molecule type" value="Genomic_DNA"/>
</dbReference>
<gene>
    <name evidence="1" type="ORF">QQX98_002837</name>
</gene>
<comment type="caution">
    <text evidence="1">The sequence shown here is derived from an EMBL/GenBank/DDBJ whole genome shotgun (WGS) entry which is preliminary data.</text>
</comment>
<name>A0ABR1HGZ7_9HYPO</name>
<dbReference type="Proteomes" id="UP001498476">
    <property type="component" value="Unassembled WGS sequence"/>
</dbReference>
<sequence length="61" mass="6741">MTFITSVYKTYPGARQNPGGGDHQQGQPLDANFLDDFIDADAWPNEAKGFATTPRNIRTAR</sequence>
<protein>
    <submittedName>
        <fullName evidence="1">Uncharacterized protein</fullName>
    </submittedName>
</protein>
<evidence type="ECO:0000313" key="1">
    <source>
        <dbReference type="EMBL" id="KAK7420414.1"/>
    </source>
</evidence>
<organism evidence="1 2">
    <name type="scientific">Neonectria punicea</name>
    <dbReference type="NCBI Taxonomy" id="979145"/>
    <lineage>
        <taxon>Eukaryota</taxon>
        <taxon>Fungi</taxon>
        <taxon>Dikarya</taxon>
        <taxon>Ascomycota</taxon>
        <taxon>Pezizomycotina</taxon>
        <taxon>Sordariomycetes</taxon>
        <taxon>Hypocreomycetidae</taxon>
        <taxon>Hypocreales</taxon>
        <taxon>Nectriaceae</taxon>
        <taxon>Neonectria</taxon>
    </lineage>
</organism>
<keyword evidence="2" id="KW-1185">Reference proteome</keyword>